<dbReference type="AlphaFoldDB" id="A0A518KAU8"/>
<dbReference type="EMBL" id="CP036349">
    <property type="protein sequence ID" value="QDV74906.1"/>
    <property type="molecule type" value="Genomic_DNA"/>
</dbReference>
<organism evidence="1 2">
    <name type="scientific">Botrimarina mediterranea</name>
    <dbReference type="NCBI Taxonomy" id="2528022"/>
    <lineage>
        <taxon>Bacteria</taxon>
        <taxon>Pseudomonadati</taxon>
        <taxon>Planctomycetota</taxon>
        <taxon>Planctomycetia</taxon>
        <taxon>Pirellulales</taxon>
        <taxon>Lacipirellulaceae</taxon>
        <taxon>Botrimarina</taxon>
    </lineage>
</organism>
<protein>
    <recommendedName>
        <fullName evidence="3">Ribbon-helix-helix protein CopG domain-containing protein</fullName>
    </recommendedName>
</protein>
<gene>
    <name evidence="1" type="ORF">Spa11_31150</name>
</gene>
<evidence type="ECO:0000313" key="2">
    <source>
        <dbReference type="Proteomes" id="UP000316426"/>
    </source>
</evidence>
<keyword evidence="2" id="KW-1185">Reference proteome</keyword>
<proteinExistence type="predicted"/>
<name>A0A518KAU8_9BACT</name>
<evidence type="ECO:0000313" key="1">
    <source>
        <dbReference type="EMBL" id="QDV74906.1"/>
    </source>
</evidence>
<accession>A0A518KAU8</accession>
<dbReference type="KEGG" id="bmei:Spa11_31150"/>
<reference evidence="1 2" key="1">
    <citation type="submission" date="2019-02" db="EMBL/GenBank/DDBJ databases">
        <title>Deep-cultivation of Planctomycetes and their phenomic and genomic characterization uncovers novel biology.</title>
        <authorList>
            <person name="Wiegand S."/>
            <person name="Jogler M."/>
            <person name="Boedeker C."/>
            <person name="Pinto D."/>
            <person name="Vollmers J."/>
            <person name="Rivas-Marin E."/>
            <person name="Kohn T."/>
            <person name="Peeters S.H."/>
            <person name="Heuer A."/>
            <person name="Rast P."/>
            <person name="Oberbeckmann S."/>
            <person name="Bunk B."/>
            <person name="Jeske O."/>
            <person name="Meyerdierks A."/>
            <person name="Storesund J.E."/>
            <person name="Kallscheuer N."/>
            <person name="Luecker S."/>
            <person name="Lage O.M."/>
            <person name="Pohl T."/>
            <person name="Merkel B.J."/>
            <person name="Hornburger P."/>
            <person name="Mueller R.-W."/>
            <person name="Bruemmer F."/>
            <person name="Labrenz M."/>
            <person name="Spormann A.M."/>
            <person name="Op den Camp H."/>
            <person name="Overmann J."/>
            <person name="Amann R."/>
            <person name="Jetten M.S.M."/>
            <person name="Mascher T."/>
            <person name="Medema M.H."/>
            <person name="Devos D.P."/>
            <person name="Kaster A.-K."/>
            <person name="Ovreas L."/>
            <person name="Rohde M."/>
            <person name="Galperin M.Y."/>
            <person name="Jogler C."/>
        </authorList>
    </citation>
    <scope>NUCLEOTIDE SEQUENCE [LARGE SCALE GENOMIC DNA]</scope>
    <source>
        <strain evidence="1 2">Spa11</strain>
    </source>
</reference>
<evidence type="ECO:0008006" key="3">
    <source>
        <dbReference type="Google" id="ProtNLM"/>
    </source>
</evidence>
<dbReference type="Proteomes" id="UP000316426">
    <property type="component" value="Chromosome"/>
</dbReference>
<dbReference type="RefSeq" id="WP_145113724.1">
    <property type="nucleotide sequence ID" value="NZ_CP036349.1"/>
</dbReference>
<sequence>MTLHIELDPGLEASLSVAAQSEGLSIEDFVRGCLKKQFGKAAPATNEETTTPTHSEAYELGKHVFGKYSSGRSDLSVNHEKILGEIFDEKHRNR</sequence>